<gene>
    <name evidence="3" type="ORF">NQ314_012086</name>
</gene>
<evidence type="ECO:0000256" key="1">
    <source>
        <dbReference type="SAM" id="MobiDB-lite"/>
    </source>
</evidence>
<dbReference type="GO" id="GO:0003677">
    <property type="term" value="F:DNA binding"/>
    <property type="evidence" value="ECO:0007669"/>
    <property type="project" value="TreeGrafter"/>
</dbReference>
<proteinExistence type="predicted"/>
<dbReference type="InterPro" id="IPR050863">
    <property type="entry name" value="CenT-Element_Derived"/>
</dbReference>
<reference evidence="3" key="1">
    <citation type="journal article" date="2023" name="Insect Mol. Biol.">
        <title>Genome sequencing provides insights into the evolution of gene families encoding plant cell wall-degrading enzymes in longhorned beetles.</title>
        <authorList>
            <person name="Shin N.R."/>
            <person name="Okamura Y."/>
            <person name="Kirsch R."/>
            <person name="Pauchet Y."/>
        </authorList>
    </citation>
    <scope>NUCLEOTIDE SEQUENCE</scope>
    <source>
        <strain evidence="3">RBIC_L_NR</strain>
    </source>
</reference>
<dbReference type="PANTHER" id="PTHR19303:SF71">
    <property type="entry name" value="ZINC FINGER PHD-TYPE DOMAIN-CONTAINING PROTEIN"/>
    <property type="match status" value="1"/>
</dbReference>
<sequence length="273" mass="30782">MLVVEVYDKLLNFVHHVSTSNGRNVTMPRFSKRKTIKGSFSEDTMREAVTLVIEGRSVMVFSRVHFKDHMLVGAAPGTLRLAQPTDWMTAFLFVEVMKHLIQHTSSSLDNSSLLIFDNHESHLSLEVLKLAKTYGVEILTLPTHSSNKLQPLDVGVFGPFQTYYRAAHDSWMIRNPGKTFSIYNVAEYVGIAHAKAMTPENIQAAFKKVGIFPYDRYVCTEIDFLPSKVTDRPDSTTENSPSDQISSELSNVIEPESTVQQPPTKKKYLAEKI</sequence>
<name>A0AAV8XF08_9CUCU</name>
<keyword evidence="4" id="KW-1185">Reference proteome</keyword>
<dbReference type="EMBL" id="JANEYF010003362">
    <property type="protein sequence ID" value="KAJ8937004.1"/>
    <property type="molecule type" value="Genomic_DNA"/>
</dbReference>
<dbReference type="InterPro" id="IPR004875">
    <property type="entry name" value="DDE_SF_endonuclease_dom"/>
</dbReference>
<protein>
    <recommendedName>
        <fullName evidence="2">DDE-1 domain-containing protein</fullName>
    </recommendedName>
</protein>
<feature type="region of interest" description="Disordered" evidence="1">
    <location>
        <begin position="229"/>
        <end position="273"/>
    </location>
</feature>
<dbReference type="Pfam" id="PF03184">
    <property type="entry name" value="DDE_1"/>
    <property type="match status" value="1"/>
</dbReference>
<dbReference type="Proteomes" id="UP001162156">
    <property type="component" value="Unassembled WGS sequence"/>
</dbReference>
<comment type="caution">
    <text evidence="3">The sequence shown here is derived from an EMBL/GenBank/DDBJ whole genome shotgun (WGS) entry which is preliminary data.</text>
</comment>
<dbReference type="GO" id="GO:0005634">
    <property type="term" value="C:nucleus"/>
    <property type="evidence" value="ECO:0007669"/>
    <property type="project" value="TreeGrafter"/>
</dbReference>
<organism evidence="3 4">
    <name type="scientific">Rhamnusium bicolor</name>
    <dbReference type="NCBI Taxonomy" id="1586634"/>
    <lineage>
        <taxon>Eukaryota</taxon>
        <taxon>Metazoa</taxon>
        <taxon>Ecdysozoa</taxon>
        <taxon>Arthropoda</taxon>
        <taxon>Hexapoda</taxon>
        <taxon>Insecta</taxon>
        <taxon>Pterygota</taxon>
        <taxon>Neoptera</taxon>
        <taxon>Endopterygota</taxon>
        <taxon>Coleoptera</taxon>
        <taxon>Polyphaga</taxon>
        <taxon>Cucujiformia</taxon>
        <taxon>Chrysomeloidea</taxon>
        <taxon>Cerambycidae</taxon>
        <taxon>Lepturinae</taxon>
        <taxon>Rhagiini</taxon>
        <taxon>Rhamnusium</taxon>
    </lineage>
</organism>
<evidence type="ECO:0000259" key="2">
    <source>
        <dbReference type="Pfam" id="PF03184"/>
    </source>
</evidence>
<dbReference type="PANTHER" id="PTHR19303">
    <property type="entry name" value="TRANSPOSON"/>
    <property type="match status" value="1"/>
</dbReference>
<evidence type="ECO:0000313" key="4">
    <source>
        <dbReference type="Proteomes" id="UP001162156"/>
    </source>
</evidence>
<feature type="compositionally biased region" description="Polar residues" evidence="1">
    <location>
        <begin position="236"/>
        <end position="250"/>
    </location>
</feature>
<evidence type="ECO:0000313" key="3">
    <source>
        <dbReference type="EMBL" id="KAJ8937004.1"/>
    </source>
</evidence>
<accession>A0AAV8XF08</accession>
<dbReference type="AlphaFoldDB" id="A0AAV8XF08"/>
<feature type="domain" description="DDE-1" evidence="2">
    <location>
        <begin position="85"/>
        <end position="206"/>
    </location>
</feature>